<proteinExistence type="predicted"/>
<organism evidence="2">
    <name type="scientific">bioreactor metagenome</name>
    <dbReference type="NCBI Taxonomy" id="1076179"/>
    <lineage>
        <taxon>unclassified sequences</taxon>
        <taxon>metagenomes</taxon>
        <taxon>ecological metagenomes</taxon>
    </lineage>
</organism>
<dbReference type="AlphaFoldDB" id="A0A645FNS3"/>
<protein>
    <recommendedName>
        <fullName evidence="1">PIN-like domain-containing protein</fullName>
    </recommendedName>
</protein>
<accession>A0A645FNS3</accession>
<comment type="caution">
    <text evidence="2">The sequence shown here is derived from an EMBL/GenBank/DDBJ whole genome shotgun (WGS) entry which is preliminary data.</text>
</comment>
<dbReference type="EMBL" id="VSSQ01061706">
    <property type="protein sequence ID" value="MPN14999.1"/>
    <property type="molecule type" value="Genomic_DNA"/>
</dbReference>
<sequence>MGYYFVDYENAKIDGLNGINKLEPSDKVCIFYSEHADTSTFDLHKRLNESKATITFEKVEVGSKNALDFQLATFLGYEIASKKDDEYYIVSKDTGYTSVYNYWKKRKIGISIVANLTRLNIIQEQQQLLQKVEKLVNDKEIAKVVTDYIINYKTKQGINNALVSKYKSKQAGEIYQAIKPLIKDKKGKSTLQ</sequence>
<evidence type="ECO:0000313" key="2">
    <source>
        <dbReference type="EMBL" id="MPN14999.1"/>
    </source>
</evidence>
<evidence type="ECO:0000259" key="1">
    <source>
        <dbReference type="Pfam" id="PF18475"/>
    </source>
</evidence>
<gene>
    <name evidence="2" type="ORF">SDC9_162328</name>
</gene>
<dbReference type="Pfam" id="PF18475">
    <property type="entry name" value="PIN7"/>
    <property type="match status" value="1"/>
</dbReference>
<feature type="domain" description="PIN-like" evidence="1">
    <location>
        <begin position="5"/>
        <end position="106"/>
    </location>
</feature>
<reference evidence="2" key="1">
    <citation type="submission" date="2019-08" db="EMBL/GenBank/DDBJ databases">
        <authorList>
            <person name="Kucharzyk K."/>
            <person name="Murdoch R.W."/>
            <person name="Higgins S."/>
            <person name="Loffler F."/>
        </authorList>
    </citation>
    <scope>NUCLEOTIDE SEQUENCE</scope>
</reference>
<dbReference type="InterPro" id="IPR041494">
    <property type="entry name" value="PIN7"/>
</dbReference>
<name>A0A645FNS3_9ZZZZ</name>